<dbReference type="SUPFAM" id="SSF81301">
    <property type="entry name" value="Nucleotidyltransferase"/>
    <property type="match status" value="1"/>
</dbReference>
<dbReference type="InterPro" id="IPR043519">
    <property type="entry name" value="NT_sf"/>
</dbReference>
<dbReference type="RefSeq" id="WP_251516857.1">
    <property type="nucleotide sequence ID" value="NZ_JAMBON010000042.1"/>
</dbReference>
<dbReference type="EMBL" id="JBHUDE010000146">
    <property type="protein sequence ID" value="MFD1609061.1"/>
    <property type="molecule type" value="Genomic_DNA"/>
</dbReference>
<dbReference type="Proteomes" id="UP001597221">
    <property type="component" value="Unassembled WGS sequence"/>
</dbReference>
<dbReference type="InterPro" id="IPR007530">
    <property type="entry name" value="Aminoglycoside_adenylylTfrase"/>
</dbReference>
<comment type="caution">
    <text evidence="1">The sequence shown here is derived from an EMBL/GenBank/DDBJ whole genome shotgun (WGS) entry which is preliminary data.</text>
</comment>
<protein>
    <submittedName>
        <fullName evidence="1">Aminoglycoside 6-adenylyltransferase</fullName>
    </submittedName>
</protein>
<organism evidence="1 2">
    <name type="scientific">Oceanobacillus luteolus</name>
    <dbReference type="NCBI Taxonomy" id="1274358"/>
    <lineage>
        <taxon>Bacteria</taxon>
        <taxon>Bacillati</taxon>
        <taxon>Bacillota</taxon>
        <taxon>Bacilli</taxon>
        <taxon>Bacillales</taxon>
        <taxon>Bacillaceae</taxon>
        <taxon>Oceanobacillus</taxon>
    </lineage>
</organism>
<keyword evidence="2" id="KW-1185">Reference proteome</keyword>
<dbReference type="Gene3D" id="3.30.460.10">
    <property type="entry name" value="Beta Polymerase, domain 2"/>
    <property type="match status" value="1"/>
</dbReference>
<evidence type="ECO:0000313" key="2">
    <source>
        <dbReference type="Proteomes" id="UP001597221"/>
    </source>
</evidence>
<name>A0ABW4HUQ3_9BACI</name>
<accession>A0ABW4HUQ3</accession>
<reference evidence="2" key="1">
    <citation type="journal article" date="2019" name="Int. J. Syst. Evol. Microbiol.">
        <title>The Global Catalogue of Microorganisms (GCM) 10K type strain sequencing project: providing services to taxonomists for standard genome sequencing and annotation.</title>
        <authorList>
            <consortium name="The Broad Institute Genomics Platform"/>
            <consortium name="The Broad Institute Genome Sequencing Center for Infectious Disease"/>
            <person name="Wu L."/>
            <person name="Ma J."/>
        </authorList>
    </citation>
    <scope>NUCLEOTIDE SEQUENCE [LARGE SCALE GENOMIC DNA]</scope>
    <source>
        <strain evidence="2">CGMCC 1.12376</strain>
    </source>
</reference>
<sequence length="278" mass="32982">MGFVSKHKERDSELPIQRNKLLQAIENDLLIDDHVLGFFYGGSIANDHLDNYSDIDLRIIVKPEKMKEYITNKNNRAGNWGNVLYFEDSHPSSIYVVAHYDCFVKVDIFYYTPDYIQPSVWLQNIKIMKDNRGMLANVLEQSMKLAYKPSVKEFEVWRTKFFALLHEAYRRMMRDEYYYALDCIDKMRLSIVSGWCMIAGIQPNSFGDWAKYEGERSRLKDWQQDLLESWDCGRNKVEIIDVVRSIVPEFKKIHYSLCRRLEIEEDSEQLNRIIDMVL</sequence>
<evidence type="ECO:0000313" key="1">
    <source>
        <dbReference type="EMBL" id="MFD1609061.1"/>
    </source>
</evidence>
<dbReference type="Pfam" id="PF04439">
    <property type="entry name" value="Adenyl_transf"/>
    <property type="match status" value="1"/>
</dbReference>
<proteinExistence type="predicted"/>
<gene>
    <name evidence="1" type="ORF">ACFSBH_15710</name>
</gene>